<dbReference type="EMBL" id="LCBC01000014">
    <property type="protein sequence ID" value="KKS03816.1"/>
    <property type="molecule type" value="Genomic_DNA"/>
</dbReference>
<evidence type="ECO:0000313" key="3">
    <source>
        <dbReference type="Proteomes" id="UP000034493"/>
    </source>
</evidence>
<sequence length="169" mass="19056">MGQKRIQLEEMAELEKRGPIEKGKKGWPINPFGVVALVIFALIVVFLIIRPLLSRPTTVIQQNQQENATGGILFSPKAGDVVRSDKLQIELSVDEPRKVEKVQFWVKTYADGKWQMVGEVTSAPYKLDWQILDSYRNKAVAITSHIYQKDGTLIKDPGGWREGIIILSP</sequence>
<reference evidence="2 3" key="1">
    <citation type="journal article" date="2015" name="Nature">
        <title>rRNA introns, odd ribosomes, and small enigmatic genomes across a large radiation of phyla.</title>
        <authorList>
            <person name="Brown C.T."/>
            <person name="Hug L.A."/>
            <person name="Thomas B.C."/>
            <person name="Sharon I."/>
            <person name="Castelle C.J."/>
            <person name="Singh A."/>
            <person name="Wilkins M.J."/>
            <person name="Williams K.H."/>
            <person name="Banfield J.F."/>
        </authorList>
    </citation>
    <scope>NUCLEOTIDE SEQUENCE [LARGE SCALE GENOMIC DNA]</scope>
</reference>
<evidence type="ECO:0000256" key="1">
    <source>
        <dbReference type="SAM" id="Phobius"/>
    </source>
</evidence>
<feature type="transmembrane region" description="Helical" evidence="1">
    <location>
        <begin position="32"/>
        <end position="53"/>
    </location>
</feature>
<dbReference type="Proteomes" id="UP000034493">
    <property type="component" value="Unassembled WGS sequence"/>
</dbReference>
<keyword evidence="1" id="KW-1133">Transmembrane helix</keyword>
<keyword evidence="1" id="KW-0472">Membrane</keyword>
<dbReference type="Gene3D" id="2.60.40.10">
    <property type="entry name" value="Immunoglobulins"/>
    <property type="match status" value="1"/>
</dbReference>
<name>A0A0G0Y2X8_9BACT</name>
<accession>A0A0G0Y2X8</accession>
<gene>
    <name evidence="2" type="ORF">UU56_C0014G0015</name>
</gene>
<organism evidence="2 3">
    <name type="scientific">Candidatus Curtissbacteria bacterium GW2011_GWA2_41_24</name>
    <dbReference type="NCBI Taxonomy" id="1618411"/>
    <lineage>
        <taxon>Bacteria</taxon>
        <taxon>Candidatus Curtissiibacteriota</taxon>
    </lineage>
</organism>
<dbReference type="AlphaFoldDB" id="A0A0G0Y2X8"/>
<evidence type="ECO:0000313" key="2">
    <source>
        <dbReference type="EMBL" id="KKS03816.1"/>
    </source>
</evidence>
<dbReference type="InterPro" id="IPR013783">
    <property type="entry name" value="Ig-like_fold"/>
</dbReference>
<dbReference type="Pfam" id="PF17957">
    <property type="entry name" value="Big_7"/>
    <property type="match status" value="1"/>
</dbReference>
<protein>
    <submittedName>
        <fullName evidence="2">Uncharacterized protein</fullName>
    </submittedName>
</protein>
<proteinExistence type="predicted"/>
<keyword evidence="1" id="KW-0812">Transmembrane</keyword>
<comment type="caution">
    <text evidence="2">The sequence shown here is derived from an EMBL/GenBank/DDBJ whole genome shotgun (WGS) entry which is preliminary data.</text>
</comment>